<dbReference type="EMBL" id="QYUR01000008">
    <property type="protein sequence ID" value="RJG09051.1"/>
    <property type="molecule type" value="Genomic_DNA"/>
</dbReference>
<accession>A0A418X9A8</accession>
<dbReference type="Proteomes" id="UP000284021">
    <property type="component" value="Unassembled WGS sequence"/>
</dbReference>
<comment type="caution">
    <text evidence="3">The sequence shown here is derived from an EMBL/GenBank/DDBJ whole genome shotgun (WGS) entry which is preliminary data.</text>
</comment>
<feature type="domain" description="Antitoxin Xre/MbcA/ParS-like toxin-binding" evidence="1">
    <location>
        <begin position="116"/>
        <end position="165"/>
    </location>
</feature>
<evidence type="ECO:0000259" key="2">
    <source>
        <dbReference type="Pfam" id="PF20432"/>
    </source>
</evidence>
<sequence length="168" mass="18460">MVRGQGAGSAPRTIKMNVARESSAAAVESLARRAVEQASRTGLSAEAFAVPGTSMPLNELLHAAQRMPLLRKRHVVCLALGVSDRTLRRWLNEPSARLNPAQGERLLRLFAVSARAEELFGSAIEAERWLTAPAIGLDRRIPLDLIKEPADYEQLAAFLTRLEYGVYQ</sequence>
<organism evidence="3 4">
    <name type="scientific">Pseudomonas cavernicola</name>
    <dbReference type="NCBI Taxonomy" id="2320866"/>
    <lineage>
        <taxon>Bacteria</taxon>
        <taxon>Pseudomonadati</taxon>
        <taxon>Pseudomonadota</taxon>
        <taxon>Gammaproteobacteria</taxon>
        <taxon>Pseudomonadales</taxon>
        <taxon>Pseudomonadaceae</taxon>
        <taxon>Pseudomonas</taxon>
    </lineage>
</organism>
<evidence type="ECO:0000313" key="3">
    <source>
        <dbReference type="EMBL" id="RJG09051.1"/>
    </source>
</evidence>
<proteinExistence type="predicted"/>
<dbReference type="GO" id="GO:0003677">
    <property type="term" value="F:DNA binding"/>
    <property type="evidence" value="ECO:0007669"/>
    <property type="project" value="InterPro"/>
</dbReference>
<reference evidence="3 4" key="1">
    <citation type="submission" date="2018-09" db="EMBL/GenBank/DDBJ databases">
        <authorList>
            <person name="Zhu H."/>
        </authorList>
    </citation>
    <scope>NUCLEOTIDE SEQUENCE [LARGE SCALE GENOMIC DNA]</scope>
    <source>
        <strain evidence="3 4">K1S02-6</strain>
    </source>
</reference>
<dbReference type="InterPro" id="IPR024467">
    <property type="entry name" value="Xre/MbcA/ParS-like_toxin-bd"/>
</dbReference>
<name>A0A418X9A8_9PSED</name>
<dbReference type="InterPro" id="IPR011979">
    <property type="entry name" value="Antitox_Xre"/>
</dbReference>
<protein>
    <submittedName>
        <fullName evidence="3">DUF2384 domain-containing protein</fullName>
    </submittedName>
</protein>
<evidence type="ECO:0000259" key="1">
    <source>
        <dbReference type="Pfam" id="PF09722"/>
    </source>
</evidence>
<keyword evidence="4" id="KW-1185">Reference proteome</keyword>
<dbReference type="AlphaFoldDB" id="A0A418X9A8"/>
<feature type="domain" description="Antitoxin Xre-like helix-turn-helix" evidence="2">
    <location>
        <begin position="79"/>
        <end position="109"/>
    </location>
</feature>
<gene>
    <name evidence="3" type="ORF">D3879_24895</name>
</gene>
<dbReference type="Pfam" id="PF09722">
    <property type="entry name" value="Xre_MbcA_ParS_C"/>
    <property type="match status" value="1"/>
</dbReference>
<evidence type="ECO:0000313" key="4">
    <source>
        <dbReference type="Proteomes" id="UP000284021"/>
    </source>
</evidence>
<dbReference type="NCBIfam" id="TIGR02293">
    <property type="entry name" value="TAS_TIGR02293"/>
    <property type="match status" value="1"/>
</dbReference>
<dbReference type="Pfam" id="PF20432">
    <property type="entry name" value="Xre-like-HTH"/>
    <property type="match status" value="1"/>
</dbReference>
<dbReference type="InterPro" id="IPR046847">
    <property type="entry name" value="Xre-like_HTH"/>
</dbReference>